<gene>
    <name evidence="2" type="ORF">GCM10022256_35050</name>
</gene>
<dbReference type="InterPro" id="IPR005509">
    <property type="entry name" value="AfsA_hotdog_dom"/>
</dbReference>
<protein>
    <submittedName>
        <fullName evidence="2">ScbA/BarX family gamma-butyrolactone biosynthesis protein</fullName>
    </submittedName>
</protein>
<reference evidence="3" key="1">
    <citation type="journal article" date="2019" name="Int. J. Syst. Evol. Microbiol.">
        <title>The Global Catalogue of Microorganisms (GCM) 10K type strain sequencing project: providing services to taxonomists for standard genome sequencing and annotation.</title>
        <authorList>
            <consortium name="The Broad Institute Genomics Platform"/>
            <consortium name="The Broad Institute Genome Sequencing Center for Infectious Disease"/>
            <person name="Wu L."/>
            <person name="Ma J."/>
        </authorList>
    </citation>
    <scope>NUCLEOTIDE SEQUENCE [LARGE SCALE GENOMIC DNA]</scope>
    <source>
        <strain evidence="3">JCM 17442</strain>
    </source>
</reference>
<comment type="caution">
    <text evidence="2">The sequence shown here is derived from an EMBL/GenBank/DDBJ whole genome shotgun (WGS) entry which is preliminary data.</text>
</comment>
<feature type="domain" description="A-factor biosynthesis hotdog" evidence="1">
    <location>
        <begin position="208"/>
        <end position="243"/>
    </location>
</feature>
<feature type="domain" description="A-factor biosynthesis hotdog" evidence="1">
    <location>
        <begin position="21"/>
        <end position="150"/>
    </location>
</feature>
<evidence type="ECO:0000313" key="3">
    <source>
        <dbReference type="Proteomes" id="UP001501594"/>
    </source>
</evidence>
<dbReference type="Pfam" id="PF03756">
    <property type="entry name" value="AfsA"/>
    <property type="match status" value="2"/>
</dbReference>
<evidence type="ECO:0000259" key="1">
    <source>
        <dbReference type="Pfam" id="PF03756"/>
    </source>
</evidence>
<sequence length="301" mass="32297">MLREQSVAAPLSFERLVSGRLVHRRQLSDVLVTDARPLGGDRFESAVQWPRNHVLLGRSGRVDSALVAETVRQVTTYIAHTLYDVPLGNQFLMSRLRTRVILPPPSALAGSDLVVEVLFTDVRRGASGPTAFVSHLRITQDGREIASGEGFARVVTPEAYRRVRAGIAQDDGPPIRRHPVEAVSPAVAGVAHSGLVVIGRSAPPAGFALLVDPLSPAFFDHDLDHVPGMLVVEGLRQTARAVLGDPAVDFATLDLSFDRMIELSDDPEIRVTGLGDSPALPATAEIVREGVVLAHGSFVVT</sequence>
<evidence type="ECO:0000313" key="2">
    <source>
        <dbReference type="EMBL" id="GAA4267893.1"/>
    </source>
</evidence>
<name>A0ABP8E6M4_9MICO</name>
<dbReference type="Proteomes" id="UP001501594">
    <property type="component" value="Unassembled WGS sequence"/>
</dbReference>
<dbReference type="NCBIfam" id="NF041195">
    <property type="entry name" value="ScbA_BarX_GamBu"/>
    <property type="match status" value="1"/>
</dbReference>
<accession>A0ABP8E6M4</accession>
<organism evidence="2 3">
    <name type="scientific">Frondihabitans peucedani</name>
    <dbReference type="NCBI Taxonomy" id="598626"/>
    <lineage>
        <taxon>Bacteria</taxon>
        <taxon>Bacillati</taxon>
        <taxon>Actinomycetota</taxon>
        <taxon>Actinomycetes</taxon>
        <taxon>Micrococcales</taxon>
        <taxon>Microbacteriaceae</taxon>
        <taxon>Frondihabitans</taxon>
    </lineage>
</organism>
<dbReference type="InterPro" id="IPR047757">
    <property type="entry name" value="AfsA-like"/>
</dbReference>
<dbReference type="EMBL" id="BAABAU010000012">
    <property type="protein sequence ID" value="GAA4267893.1"/>
    <property type="molecule type" value="Genomic_DNA"/>
</dbReference>
<keyword evidence="3" id="KW-1185">Reference proteome</keyword>
<proteinExistence type="predicted"/>